<evidence type="ECO:0000256" key="2">
    <source>
        <dbReference type="ARBA" id="ARBA00022670"/>
    </source>
</evidence>
<feature type="compositionally biased region" description="Basic and acidic residues" evidence="4">
    <location>
        <begin position="274"/>
        <end position="288"/>
    </location>
</feature>
<accession>A0ABR1G8C9</accession>
<evidence type="ECO:0000256" key="1">
    <source>
        <dbReference type="ARBA" id="ARBA00008140"/>
    </source>
</evidence>
<dbReference type="Gene3D" id="3.90.1720.30">
    <property type="entry name" value="PPPDE domains"/>
    <property type="match status" value="1"/>
</dbReference>
<evidence type="ECO:0000256" key="4">
    <source>
        <dbReference type="SAM" id="MobiDB-lite"/>
    </source>
</evidence>
<keyword evidence="3" id="KW-0378">Hydrolase</keyword>
<name>A0ABR1G8C9_AURAN</name>
<feature type="domain" description="PPPDE" evidence="5">
    <location>
        <begin position="419"/>
        <end position="560"/>
    </location>
</feature>
<dbReference type="SMART" id="SM01179">
    <property type="entry name" value="DUF862"/>
    <property type="match status" value="1"/>
</dbReference>
<evidence type="ECO:0000313" key="6">
    <source>
        <dbReference type="EMBL" id="KAK7249428.1"/>
    </source>
</evidence>
<evidence type="ECO:0000259" key="5">
    <source>
        <dbReference type="PROSITE" id="PS51858"/>
    </source>
</evidence>
<evidence type="ECO:0000256" key="3">
    <source>
        <dbReference type="ARBA" id="ARBA00022801"/>
    </source>
</evidence>
<proteinExistence type="inferred from homology"/>
<keyword evidence="2" id="KW-0645">Protease</keyword>
<dbReference type="Pfam" id="PF05903">
    <property type="entry name" value="Peptidase_C97"/>
    <property type="match status" value="1"/>
</dbReference>
<dbReference type="PANTHER" id="PTHR12378">
    <property type="entry name" value="DESUMOYLATING ISOPEPTIDASE"/>
    <property type="match status" value="1"/>
</dbReference>
<dbReference type="InterPro" id="IPR042266">
    <property type="entry name" value="PPPDE_sf"/>
</dbReference>
<dbReference type="InterPro" id="IPR008580">
    <property type="entry name" value="PPPDE_dom"/>
</dbReference>
<evidence type="ECO:0000313" key="7">
    <source>
        <dbReference type="Proteomes" id="UP001363151"/>
    </source>
</evidence>
<feature type="compositionally biased region" description="Basic and acidic residues" evidence="4">
    <location>
        <begin position="186"/>
        <end position="209"/>
    </location>
</feature>
<comment type="similarity">
    <text evidence="1">Belongs to the DeSI family.</text>
</comment>
<feature type="compositionally biased region" description="Low complexity" evidence="4">
    <location>
        <begin position="339"/>
        <end position="348"/>
    </location>
</feature>
<keyword evidence="7" id="KW-1185">Reference proteome</keyword>
<protein>
    <submittedName>
        <fullName evidence="6">Lys63-specific deubiquitinase</fullName>
    </submittedName>
</protein>
<dbReference type="PROSITE" id="PS51858">
    <property type="entry name" value="PPPDE"/>
    <property type="match status" value="1"/>
</dbReference>
<dbReference type="Proteomes" id="UP001363151">
    <property type="component" value="Unassembled WGS sequence"/>
</dbReference>
<feature type="region of interest" description="Disordered" evidence="4">
    <location>
        <begin position="310"/>
        <end position="364"/>
    </location>
</feature>
<reference evidence="6 7" key="1">
    <citation type="submission" date="2024-03" db="EMBL/GenBank/DDBJ databases">
        <title>Aureococcus anophagefferens CCMP1851 and Kratosvirus quantuckense: Draft genome of a second virus-susceptible host strain in the model system.</title>
        <authorList>
            <person name="Chase E."/>
            <person name="Truchon A.R."/>
            <person name="Schepens W."/>
            <person name="Wilhelm S.W."/>
        </authorList>
    </citation>
    <scope>NUCLEOTIDE SEQUENCE [LARGE SCALE GENOMIC DNA]</scope>
    <source>
        <strain evidence="6 7">CCMP1851</strain>
    </source>
</reference>
<comment type="caution">
    <text evidence="6">The sequence shown here is derived from an EMBL/GenBank/DDBJ whole genome shotgun (WGS) entry which is preliminary data.</text>
</comment>
<sequence>MPKADGEPTLRETSEKQLHFLKERLADANINILAAVMCLSGMSNLLKESKRMPLNQLLTHVGKMGTQITEMESELNVVRDDVQRAETALTGIEGRTDSTLESHEILEDFVDDQLRRRGLEDKLKQGLLEHRGWTIADRQKLAVELITQDLDAAAATVTPAARGETEAEAAARPAAPAPAKPSPEATDLRDEAVREGARAPARGRDEARDRRGRRRPRRERAAAAGEREIAADRLEASLASHAATRAALKAAASKDARNDAVADELDGAARPRPRREAQAAEARRLKDVVDGQTKRASVLTDRLRRALDLSQGREPSVASPGVGLARRARAAPRDVSEKAAPSAAAPVAMLDTGAPPPEGDRKGGKIANVKRKLDLGAPAQKLHLGPAFDRSFWEMLTECHCGPSQTEQEIKQLMSEAKQPVVLNVYTVGHNKVLQELNYVVENFLGEGGVFHGAIEVCGHEHSFGGCRQNRCGIFTCEPKKCPMHTFRESFYLGDCGKSERQIHDVLESMKPEWMGPTYDLLRKNCCYFSEAFSLKLGTGKIPKWVNHLAHVGAILDTESKSVIHDLHSIEDAVENEGMEVWEFTHGKSAKTDAK</sequence>
<organism evidence="6 7">
    <name type="scientific">Aureococcus anophagefferens</name>
    <name type="common">Harmful bloom alga</name>
    <dbReference type="NCBI Taxonomy" id="44056"/>
    <lineage>
        <taxon>Eukaryota</taxon>
        <taxon>Sar</taxon>
        <taxon>Stramenopiles</taxon>
        <taxon>Ochrophyta</taxon>
        <taxon>Pelagophyceae</taxon>
        <taxon>Pelagomonadales</taxon>
        <taxon>Pelagomonadaceae</taxon>
        <taxon>Aureococcus</taxon>
    </lineage>
</organism>
<feature type="compositionally biased region" description="Low complexity" evidence="4">
    <location>
        <begin position="159"/>
        <end position="174"/>
    </location>
</feature>
<dbReference type="EMBL" id="JBBJCI010000079">
    <property type="protein sequence ID" value="KAK7249428.1"/>
    <property type="molecule type" value="Genomic_DNA"/>
</dbReference>
<dbReference type="PANTHER" id="PTHR12378:SF9">
    <property type="entry name" value="OS06G0107000 PROTEIN"/>
    <property type="match status" value="1"/>
</dbReference>
<gene>
    <name evidence="6" type="ORF">SO694_00048284</name>
</gene>
<feature type="region of interest" description="Disordered" evidence="4">
    <location>
        <begin position="159"/>
        <end position="226"/>
    </location>
</feature>
<feature type="region of interest" description="Disordered" evidence="4">
    <location>
        <begin position="263"/>
        <end position="288"/>
    </location>
</feature>